<dbReference type="EMBL" id="CABFOC020000013">
    <property type="protein sequence ID" value="CAH0045779.1"/>
    <property type="molecule type" value="Genomic_DNA"/>
</dbReference>
<evidence type="ECO:0000256" key="1">
    <source>
        <dbReference type="SAM" id="MobiDB-lite"/>
    </source>
</evidence>
<evidence type="ECO:0000313" key="2">
    <source>
        <dbReference type="EMBL" id="CAH0045779.1"/>
    </source>
</evidence>
<protein>
    <submittedName>
        <fullName evidence="2">Uncharacterized protein</fullName>
    </submittedName>
</protein>
<sequence>MNVTGDDQALPAEGRAEDLPAKRLPTYTNGQGSGSTDDTQSSDASWVDVAREPPSALGEEGSRFPSTATPWPVSIGPTRPVNLLPRCDDGLICQPCLGRLTPLGAVCLRYEVSDAALYRLQKQPAQRSSRRWATMEMVDLDAKDWASSDIVTIYVTQTILHAPIELRMRKYIPNSTDVTFRSWWDGSEMKRYDMPPYAIANLAEATQSYRTIMDQYVKAFVEATIGYRDVLIQTTYYAALWHAEHTQDLKEKEFLITIFRFWVACRITSNPSQIIGEETLGLDPINDRSSKMHGKVPLPPIITPQEQVIIYSGFLIPLSQKIVYLLGQFLKDTNPKVRYTSYLGLFMILHSCSMLTRRNKEYARQINHNGEYVNPDSISALLSGAITMLAHFHANHGTHLFNPATSRCLNPGQIEVLAKTSRLAKAKTRVFATIRKERMVWDDFYWVSQLYETRWEPDKQP</sequence>
<comment type="caution">
    <text evidence="2">The sequence shown here is derived from an EMBL/GenBank/DDBJ whole genome shotgun (WGS) entry which is preliminary data.</text>
</comment>
<dbReference type="PANTHER" id="PTHR35392:SF3">
    <property type="entry name" value="ZN(2)-C6 FUNGAL-TYPE DOMAIN-CONTAINING PROTEIN"/>
    <property type="match status" value="1"/>
</dbReference>
<feature type="compositionally biased region" description="Low complexity" evidence="1">
    <location>
        <begin position="34"/>
        <end position="43"/>
    </location>
</feature>
<accession>A0A9N9YYI6</accession>
<keyword evidence="3" id="KW-1185">Reference proteome</keyword>
<dbReference type="PANTHER" id="PTHR35392">
    <property type="entry name" value="ZN(II)2CYS6 TRANSCRIPTION FACTOR (EUROFUNG)-RELATED-RELATED"/>
    <property type="match status" value="1"/>
</dbReference>
<reference evidence="3" key="1">
    <citation type="submission" date="2019-06" db="EMBL/GenBank/DDBJ databases">
        <authorList>
            <person name="Broberg M."/>
        </authorList>
    </citation>
    <scope>NUCLEOTIDE SEQUENCE [LARGE SCALE GENOMIC DNA]</scope>
</reference>
<dbReference type="InterPro" id="IPR052973">
    <property type="entry name" value="Fungal_sec-metab_reg_TF"/>
</dbReference>
<evidence type="ECO:0000313" key="3">
    <source>
        <dbReference type="Proteomes" id="UP000775872"/>
    </source>
</evidence>
<name>A0A9N9YYI6_9HYPO</name>
<organism evidence="2 3">
    <name type="scientific">Clonostachys solani</name>
    <dbReference type="NCBI Taxonomy" id="160281"/>
    <lineage>
        <taxon>Eukaryota</taxon>
        <taxon>Fungi</taxon>
        <taxon>Dikarya</taxon>
        <taxon>Ascomycota</taxon>
        <taxon>Pezizomycotina</taxon>
        <taxon>Sordariomycetes</taxon>
        <taxon>Hypocreomycetidae</taxon>
        <taxon>Hypocreales</taxon>
        <taxon>Bionectriaceae</taxon>
        <taxon>Clonostachys</taxon>
    </lineage>
</organism>
<dbReference type="Proteomes" id="UP000775872">
    <property type="component" value="Unassembled WGS sequence"/>
</dbReference>
<feature type="region of interest" description="Disordered" evidence="1">
    <location>
        <begin position="1"/>
        <end position="47"/>
    </location>
</feature>
<proteinExistence type="predicted"/>
<reference evidence="2 3" key="2">
    <citation type="submission" date="2021-10" db="EMBL/GenBank/DDBJ databases">
        <authorList>
            <person name="Piombo E."/>
        </authorList>
    </citation>
    <scope>NUCLEOTIDE SEQUENCE [LARGE SCALE GENOMIC DNA]</scope>
</reference>
<dbReference type="OrthoDB" id="5362630at2759"/>
<dbReference type="AlphaFoldDB" id="A0A9N9YYI6"/>
<gene>
    <name evidence="2" type="ORF">CSOL1703_00012410</name>
</gene>